<evidence type="ECO:0000256" key="1">
    <source>
        <dbReference type="SAM" id="Phobius"/>
    </source>
</evidence>
<accession>A0AAD9JDA8</accession>
<sequence length="231" mass="26855">MRMSNIKLAGCIFRPQSLIIATIFGLMTFILTWHVNTGNRPTTYFQKIIWQQKYSNHLIFPADLRIQEDNLPDEVKIKLSNHRGSSTDRICVKYKIKMIVYLLSVRFIGPPITIPSMPSNHTVQPDCYEYNRSATMKHHVIYDVTMMGRSSAGVVHDVTMVTQMSDERLDRLHLIMRHWEGNTMPIYYYSGALVVPAFEEIANTTRLSEQFPENKADLLRLWSEDKVEPFQ</sequence>
<reference evidence="2" key="1">
    <citation type="journal article" date="2023" name="Mol. Biol. Evol.">
        <title>Third-Generation Sequencing Reveals the Adaptive Role of the Epigenome in Three Deep-Sea Polychaetes.</title>
        <authorList>
            <person name="Perez M."/>
            <person name="Aroh O."/>
            <person name="Sun Y."/>
            <person name="Lan Y."/>
            <person name="Juniper S.K."/>
            <person name="Young C.R."/>
            <person name="Angers B."/>
            <person name="Qian P.Y."/>
        </authorList>
    </citation>
    <scope>NUCLEOTIDE SEQUENCE</scope>
    <source>
        <strain evidence="2">P08H-3</strain>
    </source>
</reference>
<name>A0AAD9JDA8_9ANNE</name>
<organism evidence="2 3">
    <name type="scientific">Paralvinella palmiformis</name>
    <dbReference type="NCBI Taxonomy" id="53620"/>
    <lineage>
        <taxon>Eukaryota</taxon>
        <taxon>Metazoa</taxon>
        <taxon>Spiralia</taxon>
        <taxon>Lophotrochozoa</taxon>
        <taxon>Annelida</taxon>
        <taxon>Polychaeta</taxon>
        <taxon>Sedentaria</taxon>
        <taxon>Canalipalpata</taxon>
        <taxon>Terebellida</taxon>
        <taxon>Terebelliformia</taxon>
        <taxon>Alvinellidae</taxon>
        <taxon>Paralvinella</taxon>
    </lineage>
</organism>
<keyword evidence="1" id="KW-1133">Transmembrane helix</keyword>
<dbReference type="EMBL" id="JAODUP010000413">
    <property type="protein sequence ID" value="KAK2150300.1"/>
    <property type="molecule type" value="Genomic_DNA"/>
</dbReference>
<evidence type="ECO:0000313" key="3">
    <source>
        <dbReference type="Proteomes" id="UP001208570"/>
    </source>
</evidence>
<comment type="caution">
    <text evidence="2">The sequence shown here is derived from an EMBL/GenBank/DDBJ whole genome shotgun (WGS) entry which is preliminary data.</text>
</comment>
<keyword evidence="1" id="KW-0472">Membrane</keyword>
<evidence type="ECO:0000313" key="2">
    <source>
        <dbReference type="EMBL" id="KAK2150300.1"/>
    </source>
</evidence>
<keyword evidence="3" id="KW-1185">Reference proteome</keyword>
<protein>
    <submittedName>
        <fullName evidence="2">Uncharacterized protein</fullName>
    </submittedName>
</protein>
<dbReference type="AlphaFoldDB" id="A0AAD9JDA8"/>
<dbReference type="Proteomes" id="UP001208570">
    <property type="component" value="Unassembled WGS sequence"/>
</dbReference>
<proteinExistence type="predicted"/>
<keyword evidence="1" id="KW-0812">Transmembrane</keyword>
<feature type="transmembrane region" description="Helical" evidence="1">
    <location>
        <begin position="12"/>
        <end position="33"/>
    </location>
</feature>
<gene>
    <name evidence="2" type="ORF">LSH36_413g02036</name>
</gene>